<accession>A0ABW2GK98</accession>
<evidence type="ECO:0000313" key="4">
    <source>
        <dbReference type="Proteomes" id="UP001596413"/>
    </source>
</evidence>
<keyword evidence="2" id="KW-0812">Transmembrane</keyword>
<keyword evidence="4" id="KW-1185">Reference proteome</keyword>
<reference evidence="4" key="1">
    <citation type="journal article" date="2019" name="Int. J. Syst. Evol. Microbiol.">
        <title>The Global Catalogue of Microorganisms (GCM) 10K type strain sequencing project: providing services to taxonomists for standard genome sequencing and annotation.</title>
        <authorList>
            <consortium name="The Broad Institute Genomics Platform"/>
            <consortium name="The Broad Institute Genome Sequencing Center for Infectious Disease"/>
            <person name="Wu L."/>
            <person name="Ma J."/>
        </authorList>
    </citation>
    <scope>NUCLEOTIDE SEQUENCE [LARGE SCALE GENOMIC DNA]</scope>
    <source>
        <strain evidence="4">CGMCC 1.13681</strain>
    </source>
</reference>
<protein>
    <submittedName>
        <fullName evidence="3">Uncharacterized protein</fullName>
    </submittedName>
</protein>
<keyword evidence="2" id="KW-1133">Transmembrane helix</keyword>
<feature type="transmembrane region" description="Helical" evidence="2">
    <location>
        <begin position="44"/>
        <end position="65"/>
    </location>
</feature>
<evidence type="ECO:0000256" key="2">
    <source>
        <dbReference type="SAM" id="Phobius"/>
    </source>
</evidence>
<dbReference type="EMBL" id="JBHSZO010000053">
    <property type="protein sequence ID" value="MFC7221168.1"/>
    <property type="molecule type" value="Genomic_DNA"/>
</dbReference>
<comment type="caution">
    <text evidence="3">The sequence shown here is derived from an EMBL/GenBank/DDBJ whole genome shotgun (WGS) entry which is preliminary data.</text>
</comment>
<dbReference type="Proteomes" id="UP001596413">
    <property type="component" value="Unassembled WGS sequence"/>
</dbReference>
<evidence type="ECO:0000256" key="1">
    <source>
        <dbReference type="SAM" id="MobiDB-lite"/>
    </source>
</evidence>
<organism evidence="3 4">
    <name type="scientific">Streptomyces polyrhachis</name>
    <dbReference type="NCBI Taxonomy" id="1282885"/>
    <lineage>
        <taxon>Bacteria</taxon>
        <taxon>Bacillati</taxon>
        <taxon>Actinomycetota</taxon>
        <taxon>Actinomycetes</taxon>
        <taxon>Kitasatosporales</taxon>
        <taxon>Streptomycetaceae</taxon>
        <taxon>Streptomyces</taxon>
    </lineage>
</organism>
<name>A0ABW2GK98_9ACTN</name>
<dbReference type="RefSeq" id="WP_386418340.1">
    <property type="nucleotide sequence ID" value="NZ_JBHSZO010000053.1"/>
</dbReference>
<proteinExistence type="predicted"/>
<sequence length="101" mass="11036">MKRHRFEFGPLLVGLALLAVMAGAVLEASGDSGSTAGIASWPSWWPVVATAVAMTLGGGLSSLGWSRRSARRRRAAEAVEAYYQEHESHPPRLHDHGDRWR</sequence>
<keyword evidence="2" id="KW-0472">Membrane</keyword>
<feature type="region of interest" description="Disordered" evidence="1">
    <location>
        <begin position="82"/>
        <end position="101"/>
    </location>
</feature>
<evidence type="ECO:0000313" key="3">
    <source>
        <dbReference type="EMBL" id="MFC7221168.1"/>
    </source>
</evidence>
<feature type="compositionally biased region" description="Basic and acidic residues" evidence="1">
    <location>
        <begin position="83"/>
        <end position="101"/>
    </location>
</feature>
<gene>
    <name evidence="3" type="ORF">ACFQLX_23840</name>
</gene>